<dbReference type="OrthoDB" id="9779287at2"/>
<dbReference type="GO" id="GO:0015833">
    <property type="term" value="P:peptide transport"/>
    <property type="evidence" value="ECO:0007669"/>
    <property type="project" value="InterPro"/>
</dbReference>
<dbReference type="InterPro" id="IPR027417">
    <property type="entry name" value="P-loop_NTPase"/>
</dbReference>
<accession>A0A3P8L7I7</accession>
<dbReference type="RefSeq" id="WP_126118436.1">
    <property type="nucleotide sequence ID" value="NZ_UZVY01000001.1"/>
</dbReference>
<organism evidence="7 8">
    <name type="scientific">Mycoplasmopsis caviae</name>
    <dbReference type="NCBI Taxonomy" id="55603"/>
    <lineage>
        <taxon>Bacteria</taxon>
        <taxon>Bacillati</taxon>
        <taxon>Mycoplasmatota</taxon>
        <taxon>Mycoplasmoidales</taxon>
        <taxon>Metamycoplasmataceae</taxon>
        <taxon>Mycoplasmopsis</taxon>
    </lineage>
</organism>
<dbReference type="AlphaFoldDB" id="A0A3P8L7I7"/>
<dbReference type="InterPro" id="IPR003593">
    <property type="entry name" value="AAA+_ATPase"/>
</dbReference>
<evidence type="ECO:0000259" key="6">
    <source>
        <dbReference type="PROSITE" id="PS50893"/>
    </source>
</evidence>
<keyword evidence="7" id="KW-0378">Hydrolase</keyword>
<dbReference type="InterPro" id="IPR003439">
    <property type="entry name" value="ABC_transporter-like_ATP-bd"/>
</dbReference>
<dbReference type="EMBL" id="UZVY01000001">
    <property type="protein sequence ID" value="VDR42225.1"/>
    <property type="molecule type" value="Genomic_DNA"/>
</dbReference>
<evidence type="ECO:0000256" key="4">
    <source>
        <dbReference type="ARBA" id="ARBA00022840"/>
    </source>
</evidence>
<dbReference type="InterPro" id="IPR013563">
    <property type="entry name" value="Oligopep_ABC_C"/>
</dbReference>
<protein>
    <submittedName>
        <fullName evidence="7">Phosphate ABC transporter ATP-binding protein</fullName>
        <ecNumber evidence="7">3.6.3.-</ecNumber>
    </submittedName>
</protein>
<keyword evidence="3" id="KW-0547">Nucleotide-binding</keyword>
<dbReference type="PROSITE" id="PS00211">
    <property type="entry name" value="ABC_TRANSPORTER_1"/>
    <property type="match status" value="1"/>
</dbReference>
<keyword evidence="2" id="KW-0813">Transport</keyword>
<proteinExistence type="inferred from homology"/>
<dbReference type="Proteomes" id="UP000280036">
    <property type="component" value="Unassembled WGS sequence"/>
</dbReference>
<gene>
    <name evidence="7" type="primary">pstB_4</name>
    <name evidence="7" type="ORF">NCTC10126_00732</name>
</gene>
<evidence type="ECO:0000256" key="1">
    <source>
        <dbReference type="ARBA" id="ARBA00005417"/>
    </source>
</evidence>
<dbReference type="SUPFAM" id="SSF52540">
    <property type="entry name" value="P-loop containing nucleoside triphosphate hydrolases"/>
    <property type="match status" value="1"/>
</dbReference>
<dbReference type="GO" id="GO:0055085">
    <property type="term" value="P:transmembrane transport"/>
    <property type="evidence" value="ECO:0007669"/>
    <property type="project" value="UniProtKB-ARBA"/>
</dbReference>
<feature type="coiled-coil region" evidence="5">
    <location>
        <begin position="465"/>
        <end position="492"/>
    </location>
</feature>
<dbReference type="Pfam" id="PF08352">
    <property type="entry name" value="oligo_HPY"/>
    <property type="match status" value="1"/>
</dbReference>
<name>A0A3P8L7I7_9BACT</name>
<evidence type="ECO:0000256" key="3">
    <source>
        <dbReference type="ARBA" id="ARBA00022741"/>
    </source>
</evidence>
<evidence type="ECO:0000256" key="5">
    <source>
        <dbReference type="SAM" id="Coils"/>
    </source>
</evidence>
<dbReference type="PANTHER" id="PTHR43776:SF7">
    <property type="entry name" value="D,D-DIPEPTIDE TRANSPORT ATP-BINDING PROTEIN DDPF-RELATED"/>
    <property type="match status" value="1"/>
</dbReference>
<dbReference type="InterPro" id="IPR050319">
    <property type="entry name" value="ABC_transp_ATP-bind"/>
</dbReference>
<keyword evidence="4 7" id="KW-0067">ATP-binding</keyword>
<keyword evidence="5" id="KW-0175">Coiled coil</keyword>
<dbReference type="EC" id="3.6.3.-" evidence="7"/>
<dbReference type="GO" id="GO:0005524">
    <property type="term" value="F:ATP binding"/>
    <property type="evidence" value="ECO:0007669"/>
    <property type="project" value="UniProtKB-KW"/>
</dbReference>
<evidence type="ECO:0000313" key="7">
    <source>
        <dbReference type="EMBL" id="VDR42225.1"/>
    </source>
</evidence>
<dbReference type="Pfam" id="PF00005">
    <property type="entry name" value="ABC_tran"/>
    <property type="match status" value="2"/>
</dbReference>
<dbReference type="PROSITE" id="PS50893">
    <property type="entry name" value="ABC_TRANSPORTER_2"/>
    <property type="match status" value="1"/>
</dbReference>
<reference evidence="7 8" key="1">
    <citation type="submission" date="2018-12" db="EMBL/GenBank/DDBJ databases">
        <authorList>
            <consortium name="Pathogen Informatics"/>
        </authorList>
    </citation>
    <scope>NUCLEOTIDE SEQUENCE [LARGE SCALE GENOMIC DNA]</scope>
    <source>
        <strain evidence="7 8">NCTC10126</strain>
    </source>
</reference>
<dbReference type="Gene3D" id="3.40.50.300">
    <property type="entry name" value="P-loop containing nucleotide triphosphate hydrolases"/>
    <property type="match status" value="2"/>
</dbReference>
<comment type="similarity">
    <text evidence="1">Belongs to the ABC transporter superfamily.</text>
</comment>
<dbReference type="PANTHER" id="PTHR43776">
    <property type="entry name" value="TRANSPORT ATP-BINDING PROTEIN"/>
    <property type="match status" value="1"/>
</dbReference>
<dbReference type="SMART" id="SM00382">
    <property type="entry name" value="AAA"/>
    <property type="match status" value="1"/>
</dbReference>
<evidence type="ECO:0000256" key="2">
    <source>
        <dbReference type="ARBA" id="ARBA00022448"/>
    </source>
</evidence>
<sequence>MNSTNRKKILEVQGLKKYFFNNNKIHKAVDNVSFNLYEGQILGLIGESGSGKTTVGRTIAKLYDDYQGVIYVDNKLINNKKTTEQDRKHLKKNIQMIFQNPKNSMDEQKTIYSILKETLIGNEILTQKTKEIFKNWKQVKEIFGPEFLLKYRSLQNEGLNSINCLSNDFIDEWEKNKFRFEDQENSLPIDLFNNIYSFFEEKQDLQIQIIDNLHKDANQLLDFYKQKQTEYSSGNFSFGTFLLDKHESDMKKLLVLDKMSNQNYESMLIVNNLNKDIKNIQNEFISNKKDNVILFKNYIDEYKFENKNLNIELNSTNDEEFYKYCYKKQFLNKKLIELLKKNMTHLNNLLPKDIKELIYDLKNYSLDFFNKYFQSLVFNKEIKENMQSTYETYFQFDINKFVIKNNLNNTKYDEEIDHIKGLISEQMILSRNLKADNDSTLSKFQLESSINQFKKQFDEKLAVHRQNIIQQLNNVEEVLKINEEKNETLKLRLQSFYENYSNSKLVKLFNDRLKIWLDNSSKEQKVENVNYANSLQNKLKDKVLSLNALDIEIKQLQDDLKTIKTFMGLNVKKQGGFLSFFKDLFRNLIIKRSIKELICKNIIYKSLEDVGLLKQFAYRYPHEFSGGQLQRVAIARALIVEPKIIIADEPIASLDISIQAQIVNLLKELCEKKNIGIIFIAHDLSMIEYLANEVQIMHNGKFVEGGKTDIIYKKPMHPYTQNLFASIPKIENANLKFVNCDFDSSYLQEQKFPNYSDLYLIEQGHYLFGTKEQINRWIEKYNLVNPILAQELEYQKVAKSTKDLPFDGFSEIPEGVDYTQVMDISMFTSEIKISKTDFNLSKPKAKK</sequence>
<dbReference type="GO" id="GO:0016887">
    <property type="term" value="F:ATP hydrolysis activity"/>
    <property type="evidence" value="ECO:0007669"/>
    <property type="project" value="InterPro"/>
</dbReference>
<evidence type="ECO:0000313" key="8">
    <source>
        <dbReference type="Proteomes" id="UP000280036"/>
    </source>
</evidence>
<dbReference type="InterPro" id="IPR017871">
    <property type="entry name" value="ABC_transporter-like_CS"/>
</dbReference>
<feature type="domain" description="ABC transporter" evidence="6">
    <location>
        <begin position="10"/>
        <end position="724"/>
    </location>
</feature>